<dbReference type="STRING" id="104102.AtDm6_1098"/>
<comment type="caution">
    <text evidence="4">The sequence shown here is derived from an EMBL/GenBank/DDBJ whole genome shotgun (WGS) entry which is preliminary data.</text>
</comment>
<dbReference type="Gene3D" id="3.40.50.720">
    <property type="entry name" value="NAD(P)-binding Rossmann-like Domain"/>
    <property type="match status" value="2"/>
</dbReference>
<feature type="domain" description="D-isomer specific 2-hydroxyacid dehydrogenase NAD-binding" evidence="3">
    <location>
        <begin position="106"/>
        <end position="278"/>
    </location>
</feature>
<evidence type="ECO:0000256" key="1">
    <source>
        <dbReference type="ARBA" id="ARBA00023002"/>
    </source>
</evidence>
<evidence type="ECO:0000313" key="5">
    <source>
        <dbReference type="Proteomes" id="UP000029448"/>
    </source>
</evidence>
<gene>
    <name evidence="4" type="ORF">AtDm6_1098</name>
</gene>
<dbReference type="RefSeq" id="WP_035378846.1">
    <property type="nucleotide sequence ID" value="NZ_JACAOJ010000017.1"/>
</dbReference>
<evidence type="ECO:0000313" key="4">
    <source>
        <dbReference type="EMBL" id="KGB24578.1"/>
    </source>
</evidence>
<dbReference type="PANTHER" id="PTHR43333:SF1">
    <property type="entry name" value="D-ISOMER SPECIFIC 2-HYDROXYACID DEHYDROGENASE NAD-BINDING DOMAIN-CONTAINING PROTEIN"/>
    <property type="match status" value="1"/>
</dbReference>
<dbReference type="Pfam" id="PF02826">
    <property type="entry name" value="2-Hacid_dh_C"/>
    <property type="match status" value="1"/>
</dbReference>
<dbReference type="SUPFAM" id="SSF51735">
    <property type="entry name" value="NAD(P)-binding Rossmann-fold domains"/>
    <property type="match status" value="1"/>
</dbReference>
<keyword evidence="2" id="KW-0520">NAD</keyword>
<dbReference type="GO" id="GO:0051287">
    <property type="term" value="F:NAD binding"/>
    <property type="evidence" value="ECO:0007669"/>
    <property type="project" value="InterPro"/>
</dbReference>
<organism evidence="4 5">
    <name type="scientific">Acetobacter tropicalis</name>
    <dbReference type="NCBI Taxonomy" id="104102"/>
    <lineage>
        <taxon>Bacteria</taxon>
        <taxon>Pseudomonadati</taxon>
        <taxon>Pseudomonadota</taxon>
        <taxon>Alphaproteobacteria</taxon>
        <taxon>Acetobacterales</taxon>
        <taxon>Acetobacteraceae</taxon>
        <taxon>Acetobacter</taxon>
    </lineage>
</organism>
<proteinExistence type="predicted"/>
<protein>
    <submittedName>
        <fullName evidence="4">D-3-phosphoglycerate dehydrogenase</fullName>
        <ecNumber evidence="4">1.1.1.95</ecNumber>
    </submittedName>
</protein>
<dbReference type="EMBL" id="JOKM01000037">
    <property type="protein sequence ID" value="KGB24578.1"/>
    <property type="molecule type" value="Genomic_DNA"/>
</dbReference>
<keyword evidence="1 4" id="KW-0560">Oxidoreductase</keyword>
<dbReference type="PATRIC" id="fig|104102.7.peg.1089"/>
<dbReference type="InterPro" id="IPR036291">
    <property type="entry name" value="NAD(P)-bd_dom_sf"/>
</dbReference>
<dbReference type="CDD" id="cd12164">
    <property type="entry name" value="GDH_like_2"/>
    <property type="match status" value="1"/>
</dbReference>
<reference evidence="4 5" key="1">
    <citation type="submission" date="2014-06" db="EMBL/GenBank/DDBJ databases">
        <title>Functional and comparative genomic analyses of the Drosophila gut microbiota identify candidate symbiosis factors.</title>
        <authorList>
            <person name="Newell P.D."/>
            <person name="Chaston J.M."/>
            <person name="Douglas A.E."/>
        </authorList>
    </citation>
    <scope>NUCLEOTIDE SEQUENCE [LARGE SCALE GENOMIC DNA]</scope>
    <source>
        <strain evidence="4 5">DmCS_006</strain>
    </source>
</reference>
<dbReference type="GeneID" id="89478954"/>
<dbReference type="PANTHER" id="PTHR43333">
    <property type="entry name" value="2-HACID_DH_C DOMAIN-CONTAINING PROTEIN"/>
    <property type="match status" value="1"/>
</dbReference>
<dbReference type="InterPro" id="IPR006140">
    <property type="entry name" value="D-isomer_DH_NAD-bd"/>
</dbReference>
<evidence type="ECO:0000256" key="2">
    <source>
        <dbReference type="ARBA" id="ARBA00023027"/>
    </source>
</evidence>
<evidence type="ECO:0000259" key="3">
    <source>
        <dbReference type="Pfam" id="PF02826"/>
    </source>
</evidence>
<name>A0A095B6I2_9PROT</name>
<dbReference type="AlphaFoldDB" id="A0A095B6I2"/>
<sequence length="313" mass="33978">MVRLIISADGADQFESWKKAFLEVSPDLDVCSWYEASVKPGEADYALVWTPEEDHFEQLSFVKGILCVGAGVDHLLRTPQFPRHVPLVRMGGAQTAELMADYITWAAIGLLRDARTWAVQQAGHIWSYNGVARTSGETRIGVMGLGHLGSHVAAHLGRIGFQVSGWRRSTGLLAGVDVFSGKAALPDFLKKSDILVNLLPSTAETRGLITYPFLSALPQGAGFINVGRGDHVVQADLVRALDEGMISGAVLDVVTPDPLPPTSSLWSHPRITVTPHVASVASRNMQARYVAETIAQMERGEQPPLLYDPEKGY</sequence>
<dbReference type="GO" id="GO:0004617">
    <property type="term" value="F:phosphoglycerate dehydrogenase activity"/>
    <property type="evidence" value="ECO:0007669"/>
    <property type="project" value="UniProtKB-EC"/>
</dbReference>
<dbReference type="Proteomes" id="UP000029448">
    <property type="component" value="Unassembled WGS sequence"/>
</dbReference>
<dbReference type="EC" id="1.1.1.95" evidence="4"/>
<keyword evidence="5" id="KW-1185">Reference proteome</keyword>
<accession>A0A095B6I2</accession>